<dbReference type="SUPFAM" id="SSF52540">
    <property type="entry name" value="P-loop containing nucleoside triphosphate hydrolases"/>
    <property type="match status" value="1"/>
</dbReference>
<feature type="domain" description="HTH cro/C1-type" evidence="2">
    <location>
        <begin position="20"/>
        <end position="75"/>
    </location>
</feature>
<dbReference type="Gene3D" id="1.10.260.40">
    <property type="entry name" value="lambda repressor-like DNA-binding domains"/>
    <property type="match status" value="1"/>
</dbReference>
<dbReference type="PROSITE" id="PS50005">
    <property type="entry name" value="TPR"/>
    <property type="match status" value="1"/>
</dbReference>
<keyword evidence="3" id="KW-0547">Nucleotide-binding</keyword>
<dbReference type="InterPro" id="IPR011990">
    <property type="entry name" value="TPR-like_helical_dom_sf"/>
</dbReference>
<dbReference type="PRINTS" id="PR00364">
    <property type="entry name" value="DISEASERSIST"/>
</dbReference>
<dbReference type="PANTHER" id="PTHR47691">
    <property type="entry name" value="REGULATOR-RELATED"/>
    <property type="match status" value="1"/>
</dbReference>
<evidence type="ECO:0000313" key="3">
    <source>
        <dbReference type="EMBL" id="MFC5943388.1"/>
    </source>
</evidence>
<dbReference type="InterPro" id="IPR019734">
    <property type="entry name" value="TPR_rpt"/>
</dbReference>
<proteinExistence type="predicted"/>
<dbReference type="Gene3D" id="1.25.40.10">
    <property type="entry name" value="Tetratricopeptide repeat domain"/>
    <property type="match status" value="1"/>
</dbReference>
<dbReference type="Gene3D" id="3.40.50.300">
    <property type="entry name" value="P-loop containing nucleotide triphosphate hydrolases"/>
    <property type="match status" value="1"/>
</dbReference>
<keyword evidence="3" id="KW-0067">ATP-binding</keyword>
<comment type="caution">
    <text evidence="3">The sequence shown here is derived from an EMBL/GenBank/DDBJ whole genome shotgun (WGS) entry which is preliminary data.</text>
</comment>
<protein>
    <submittedName>
        <fullName evidence="3">ATP-binding protein</fullName>
    </submittedName>
</protein>
<evidence type="ECO:0000256" key="1">
    <source>
        <dbReference type="PROSITE-ProRule" id="PRU00339"/>
    </source>
</evidence>
<accession>A0ABW1HQG3</accession>
<dbReference type="SMART" id="SM00530">
    <property type="entry name" value="HTH_XRE"/>
    <property type="match status" value="1"/>
</dbReference>
<dbReference type="PANTHER" id="PTHR47691:SF3">
    <property type="entry name" value="HTH-TYPE TRANSCRIPTIONAL REGULATOR RV0890C-RELATED"/>
    <property type="match status" value="1"/>
</dbReference>
<dbReference type="InterPro" id="IPR027417">
    <property type="entry name" value="P-loop_NTPase"/>
</dbReference>
<dbReference type="CDD" id="cd00093">
    <property type="entry name" value="HTH_XRE"/>
    <property type="match status" value="1"/>
</dbReference>
<dbReference type="Pfam" id="PF13424">
    <property type="entry name" value="TPR_12"/>
    <property type="match status" value="1"/>
</dbReference>
<evidence type="ECO:0000313" key="4">
    <source>
        <dbReference type="Proteomes" id="UP001596207"/>
    </source>
</evidence>
<dbReference type="InterPro" id="IPR001387">
    <property type="entry name" value="Cro/C1-type_HTH"/>
</dbReference>
<dbReference type="EMBL" id="JBHSQQ010000110">
    <property type="protein sequence ID" value="MFC5943388.1"/>
    <property type="molecule type" value="Genomic_DNA"/>
</dbReference>
<keyword evidence="4" id="KW-1185">Reference proteome</keyword>
<dbReference type="InterPro" id="IPR010982">
    <property type="entry name" value="Lambda_DNA-bd_dom_sf"/>
</dbReference>
<dbReference type="GO" id="GO:0005524">
    <property type="term" value="F:ATP binding"/>
    <property type="evidence" value="ECO:0007669"/>
    <property type="project" value="UniProtKB-KW"/>
</dbReference>
<dbReference type="PROSITE" id="PS50943">
    <property type="entry name" value="HTH_CROC1"/>
    <property type="match status" value="1"/>
</dbReference>
<dbReference type="Pfam" id="PF13560">
    <property type="entry name" value="HTH_31"/>
    <property type="match status" value="1"/>
</dbReference>
<dbReference type="SUPFAM" id="SSF48452">
    <property type="entry name" value="TPR-like"/>
    <property type="match status" value="1"/>
</dbReference>
<dbReference type="Proteomes" id="UP001596207">
    <property type="component" value="Unassembled WGS sequence"/>
</dbReference>
<gene>
    <name evidence="3" type="ORF">ACFPZ4_18100</name>
</gene>
<feature type="repeat" description="TPR" evidence="1">
    <location>
        <begin position="621"/>
        <end position="654"/>
    </location>
</feature>
<dbReference type="RefSeq" id="WP_377536878.1">
    <property type="nucleotide sequence ID" value="NZ_JBHSQQ010000110.1"/>
</dbReference>
<name>A0ABW1HQG3_9ACTN</name>
<reference evidence="4" key="1">
    <citation type="journal article" date="2019" name="Int. J. Syst. Evol. Microbiol.">
        <title>The Global Catalogue of Microorganisms (GCM) 10K type strain sequencing project: providing services to taxonomists for standard genome sequencing and annotation.</title>
        <authorList>
            <consortium name="The Broad Institute Genomics Platform"/>
            <consortium name="The Broad Institute Genome Sequencing Center for Infectious Disease"/>
            <person name="Wu L."/>
            <person name="Ma J."/>
        </authorList>
    </citation>
    <scope>NUCLEOTIDE SEQUENCE [LARGE SCALE GENOMIC DNA]</scope>
    <source>
        <strain evidence="4">CGMCC 4.7173</strain>
    </source>
</reference>
<sequence>MTAVPREDPPVEGLAFGPLLRTLRIAADLTLEQLAERSGVSDRAISDMERGVSRGPQARIVTAVAAALALSPEQHAALTGAARAGRRRGQPAAQGRCPLPRRVADFTGRRAELDSVRALGEAARAELPAPVVLVSGAPGLGKTSLAVQAAAQTADAFPDGQFFLDLRGLDARPLTPTAVLDRLVHAVEPGAGPTPRDVDDAAALWRTVVGGRRILVLLDNAAHEGQVRPALPAEGPAAVVVTSRRTLGGLEGVHRLPLEPLPEAASVALLAGIVTHRTADADGLRQLACLCAHVPLALRIAGNRLASRPAWTAGDLVTRLSAHEHRLDALAVGDLQVKAAFALSYQQLSGIGRRLFRRLAAVPGPSTAVELAAVLVEETPARTEDALDELIDLGLLQQGGDGRFFLHDLLRLYAQGELEREESAQDRANADRRAADWLLDTTIVAGRWFEPAYGAPAPGATRYVELDSADTAREWLQAEGDNWLPALRRAAAEGAHQRVVDVAESLHWFSDLWAHWEHWAEVFALSSAAADGLGDDHLRAVHRGYLAWAYIYPRSEPEEGLRQAELAYEHARRAGDEDQQGWARFYCSYASARLGRFDVAMRHAQESVALFRSVRDWQGLPQSLVILGRTLRDAGRYEEALAAYAEVIEIVTTPETALPRHIVLISQLSAMQAMIELHGGLDQWQRMVELADEALRLNEELRHQKFTVAVLRLRATAHEGLGDRPAAAADLRATMLLQRELGDEAGQRETVQRLDALGASAP</sequence>
<keyword evidence="1" id="KW-0802">TPR repeat</keyword>
<dbReference type="SMART" id="SM00028">
    <property type="entry name" value="TPR"/>
    <property type="match status" value="3"/>
</dbReference>
<organism evidence="3 4">
    <name type="scientific">Micromonospora harpali</name>
    <dbReference type="NCBI Taxonomy" id="1490225"/>
    <lineage>
        <taxon>Bacteria</taxon>
        <taxon>Bacillati</taxon>
        <taxon>Actinomycetota</taxon>
        <taxon>Actinomycetes</taxon>
        <taxon>Micromonosporales</taxon>
        <taxon>Micromonosporaceae</taxon>
        <taxon>Micromonospora</taxon>
    </lineage>
</organism>
<dbReference type="SUPFAM" id="SSF47413">
    <property type="entry name" value="lambda repressor-like DNA-binding domains"/>
    <property type="match status" value="1"/>
</dbReference>
<evidence type="ECO:0000259" key="2">
    <source>
        <dbReference type="PROSITE" id="PS50943"/>
    </source>
</evidence>